<gene>
    <name evidence="1" type="ORF">NPIL_656591</name>
</gene>
<accession>A0A8X6QW87</accession>
<name>A0A8X6QW87_NEPPI</name>
<reference evidence="1" key="1">
    <citation type="submission" date="2020-08" db="EMBL/GenBank/DDBJ databases">
        <title>Multicomponent nature underlies the extraordinary mechanical properties of spider dragline silk.</title>
        <authorList>
            <person name="Kono N."/>
            <person name="Nakamura H."/>
            <person name="Mori M."/>
            <person name="Yoshida Y."/>
            <person name="Ohtoshi R."/>
            <person name="Malay A.D."/>
            <person name="Moran D.A.P."/>
            <person name="Tomita M."/>
            <person name="Numata K."/>
            <person name="Arakawa K."/>
        </authorList>
    </citation>
    <scope>NUCLEOTIDE SEQUENCE</scope>
</reference>
<organism evidence="1 2">
    <name type="scientific">Nephila pilipes</name>
    <name type="common">Giant wood spider</name>
    <name type="synonym">Nephila maculata</name>
    <dbReference type="NCBI Taxonomy" id="299642"/>
    <lineage>
        <taxon>Eukaryota</taxon>
        <taxon>Metazoa</taxon>
        <taxon>Ecdysozoa</taxon>
        <taxon>Arthropoda</taxon>
        <taxon>Chelicerata</taxon>
        <taxon>Arachnida</taxon>
        <taxon>Araneae</taxon>
        <taxon>Araneomorphae</taxon>
        <taxon>Entelegynae</taxon>
        <taxon>Araneoidea</taxon>
        <taxon>Nephilidae</taxon>
        <taxon>Nephila</taxon>
    </lineage>
</organism>
<evidence type="ECO:0000313" key="1">
    <source>
        <dbReference type="EMBL" id="GFU46569.1"/>
    </source>
</evidence>
<proteinExistence type="predicted"/>
<comment type="caution">
    <text evidence="1">The sequence shown here is derived from an EMBL/GenBank/DDBJ whole genome shotgun (WGS) entry which is preliminary data.</text>
</comment>
<sequence length="187" mass="20088">MDLRRPSGGTQNAMKTLPKYIAQLGESSGGTVSASIAFGTGGRGMAGVSLAITERPFSEAPGKGFYLRCKRRVTVRIFTEKLRSLATGALVLHRALKGGGGFRTRRRLKTTKAEGDSANLDLGEKLSVSDGLAKRFEFAPVRLSCDREPYLISPSLVSDFSYPLVEFPSSGRSSFTCFGSLPEAIMV</sequence>
<protein>
    <submittedName>
        <fullName evidence="1">Uncharacterized protein</fullName>
    </submittedName>
</protein>
<keyword evidence="2" id="KW-1185">Reference proteome</keyword>
<evidence type="ECO:0000313" key="2">
    <source>
        <dbReference type="Proteomes" id="UP000887013"/>
    </source>
</evidence>
<dbReference type="Proteomes" id="UP000887013">
    <property type="component" value="Unassembled WGS sequence"/>
</dbReference>
<dbReference type="EMBL" id="BMAW01086240">
    <property type="protein sequence ID" value="GFU46569.1"/>
    <property type="molecule type" value="Genomic_DNA"/>
</dbReference>
<dbReference type="AlphaFoldDB" id="A0A8X6QW87"/>